<proteinExistence type="predicted"/>
<keyword evidence="3" id="KW-1000">Mitochondrion outer membrane</keyword>
<sequence>MAASSSSLPVLHVWPGAFNLPSIDPHCLATLLCLAHTFPNQFKLAHCTNSDLSPSGSLPFLTHNEHVVASFQHIVRYMEGLHPGNLVDAGLSTVEDAQRTAWAAHAEAQLGNLLAYTVFSPVQNWELYGKTLGSVLAPPQRYFVAKRVRDSYRPRLEAAGLWFEEFGQSQVETDKPGSQLFKTPPRQWNWGLLQYSKDRVREGAVRDKALQQGRDTLDRFSRLLGERKFFYDRFGFKPSTLDFLIAAHILLLTRPPFPETEIPDLVRSYPTLMAHAELVLGACTDVPVAENASSRSFFEFLPRRRIQEADTHWDRATWGWIALSVGSVGIYLATMGSPIGIELVG</sequence>
<dbReference type="GO" id="GO:0001401">
    <property type="term" value="C:SAM complex"/>
    <property type="evidence" value="ECO:0007669"/>
    <property type="project" value="InterPro"/>
</dbReference>
<dbReference type="CDD" id="cd03054">
    <property type="entry name" value="GST_N_Metaxin"/>
    <property type="match status" value="1"/>
</dbReference>
<evidence type="ECO:0000256" key="6">
    <source>
        <dbReference type="ARBA" id="ARBA00023136"/>
    </source>
</evidence>
<dbReference type="InterPro" id="IPR019564">
    <property type="entry name" value="Sam37/metaxin_N"/>
</dbReference>
<keyword evidence="6" id="KW-0472">Membrane</keyword>
<accession>A0A8H6TSW3</accession>
<evidence type="ECO:0000259" key="7">
    <source>
        <dbReference type="Pfam" id="PF10568"/>
    </source>
</evidence>
<evidence type="ECO:0000256" key="3">
    <source>
        <dbReference type="ARBA" id="ARBA00022787"/>
    </source>
</evidence>
<evidence type="ECO:0000313" key="8">
    <source>
        <dbReference type="EMBL" id="KAF7323115.1"/>
    </source>
</evidence>
<evidence type="ECO:0000256" key="1">
    <source>
        <dbReference type="ARBA" id="ARBA00004294"/>
    </source>
</evidence>
<dbReference type="EMBL" id="JACAZE010000001">
    <property type="protein sequence ID" value="KAF7323115.1"/>
    <property type="molecule type" value="Genomic_DNA"/>
</dbReference>
<dbReference type="PANTHER" id="PTHR12289:SF41">
    <property type="entry name" value="FAILED AXON CONNECTIONS-RELATED"/>
    <property type="match status" value="1"/>
</dbReference>
<feature type="domain" description="Mitochondrial outer membrane transport complex Sam37/metaxin N-terminal" evidence="7">
    <location>
        <begin position="27"/>
        <end position="149"/>
    </location>
</feature>
<dbReference type="InterPro" id="IPR036282">
    <property type="entry name" value="Glutathione-S-Trfase_C_sf"/>
</dbReference>
<evidence type="ECO:0000256" key="5">
    <source>
        <dbReference type="ARBA" id="ARBA00023128"/>
    </source>
</evidence>
<dbReference type="PANTHER" id="PTHR12289">
    <property type="entry name" value="METAXIN RELATED"/>
    <property type="match status" value="1"/>
</dbReference>
<keyword evidence="5" id="KW-0496">Mitochondrion</keyword>
<organism evidence="8 9">
    <name type="scientific">Mycena chlorophos</name>
    <name type="common">Agaric fungus</name>
    <name type="synonym">Agaricus chlorophos</name>
    <dbReference type="NCBI Taxonomy" id="658473"/>
    <lineage>
        <taxon>Eukaryota</taxon>
        <taxon>Fungi</taxon>
        <taxon>Dikarya</taxon>
        <taxon>Basidiomycota</taxon>
        <taxon>Agaricomycotina</taxon>
        <taxon>Agaricomycetes</taxon>
        <taxon>Agaricomycetidae</taxon>
        <taxon>Agaricales</taxon>
        <taxon>Marasmiineae</taxon>
        <taxon>Mycenaceae</taxon>
        <taxon>Mycena</taxon>
    </lineage>
</organism>
<dbReference type="SUPFAM" id="SSF47616">
    <property type="entry name" value="GST C-terminal domain-like"/>
    <property type="match status" value="1"/>
</dbReference>
<protein>
    <submittedName>
        <fullName evidence="8">Tom37 domain-containing protein</fullName>
    </submittedName>
</protein>
<name>A0A8H6TSW3_MYCCL</name>
<comment type="caution">
    <text evidence="8">The sequence shown here is derived from an EMBL/GenBank/DDBJ whole genome shotgun (WGS) entry which is preliminary data.</text>
</comment>
<dbReference type="GO" id="GO:0007005">
    <property type="term" value="P:mitochondrion organization"/>
    <property type="evidence" value="ECO:0007669"/>
    <property type="project" value="TreeGrafter"/>
</dbReference>
<dbReference type="InterPro" id="IPR050931">
    <property type="entry name" value="Mito_Protein_Transport_Metaxin"/>
</dbReference>
<dbReference type="GO" id="GO:0015031">
    <property type="term" value="P:protein transport"/>
    <property type="evidence" value="ECO:0007669"/>
    <property type="project" value="UniProtKB-KW"/>
</dbReference>
<evidence type="ECO:0000313" key="9">
    <source>
        <dbReference type="Proteomes" id="UP000613580"/>
    </source>
</evidence>
<comment type="subcellular location">
    <subcellularLocation>
        <location evidence="1">Mitochondrion outer membrane</location>
    </subcellularLocation>
</comment>
<keyword evidence="4" id="KW-0653">Protein transport</keyword>
<evidence type="ECO:0000256" key="2">
    <source>
        <dbReference type="ARBA" id="ARBA00022448"/>
    </source>
</evidence>
<reference evidence="8" key="1">
    <citation type="submission" date="2020-05" db="EMBL/GenBank/DDBJ databases">
        <title>Mycena genomes resolve the evolution of fungal bioluminescence.</title>
        <authorList>
            <person name="Tsai I.J."/>
        </authorList>
    </citation>
    <scope>NUCLEOTIDE SEQUENCE</scope>
    <source>
        <strain evidence="8">110903Hualien_Pintung</strain>
    </source>
</reference>
<keyword evidence="9" id="KW-1185">Reference proteome</keyword>
<dbReference type="Proteomes" id="UP000613580">
    <property type="component" value="Unassembled WGS sequence"/>
</dbReference>
<dbReference type="AlphaFoldDB" id="A0A8H6TSW3"/>
<keyword evidence="2" id="KW-0813">Transport</keyword>
<dbReference type="Pfam" id="PF10568">
    <property type="entry name" value="Tom37"/>
    <property type="match status" value="1"/>
</dbReference>
<evidence type="ECO:0000256" key="4">
    <source>
        <dbReference type="ARBA" id="ARBA00022927"/>
    </source>
</evidence>
<gene>
    <name evidence="8" type="ORF">HMN09_00091700</name>
</gene>
<dbReference type="OrthoDB" id="5835136at2759"/>